<reference evidence="1" key="1">
    <citation type="submission" date="2023-04" db="EMBL/GenBank/DDBJ databases">
        <title>Draft Genome sequencing of Naganishia species isolated from polar environments using Oxford Nanopore Technology.</title>
        <authorList>
            <person name="Leo P."/>
            <person name="Venkateswaran K."/>
        </authorList>
    </citation>
    <scope>NUCLEOTIDE SEQUENCE</scope>
    <source>
        <strain evidence="1">MNA-CCFEE 5423</strain>
    </source>
</reference>
<sequence>MVYMTGIALLAFGLWIHSSWPSFPALTQPEVKNVAGEPWTVWDSSGPYAPPPVWNDTSYESNPLPAGYEVKKIVLVMRHGARYPTLNVKRNILSSLSKLDRLPQGVYNPSFQSHNGSHIGNSLVSDYIRWINKLVPTPTNAMSDSQILDSRSEPLQELWLRVNGVERTESTGFYLLQGLLGDPFTLNSSIGGGHAPDLVMHNGPEYHNSLHVKNCKGFSVAAGLLELNAYKDVHMPRLLKRLQQLSCENKTNDWVSSEVSPEDVMSLLSLCGWERAAKRLPMSDMPYDSAVSRSVASAQCPFMAQWLRSGHDDGWCGVFLGLGKKQEQELWETYSYA</sequence>
<organism evidence="1 2">
    <name type="scientific">Naganishia friedmannii</name>
    <dbReference type="NCBI Taxonomy" id="89922"/>
    <lineage>
        <taxon>Eukaryota</taxon>
        <taxon>Fungi</taxon>
        <taxon>Dikarya</taxon>
        <taxon>Basidiomycota</taxon>
        <taxon>Agaricomycotina</taxon>
        <taxon>Tremellomycetes</taxon>
        <taxon>Filobasidiales</taxon>
        <taxon>Filobasidiaceae</taxon>
        <taxon>Naganishia</taxon>
    </lineage>
</organism>
<accession>A0ACC2UWK5</accession>
<dbReference type="Proteomes" id="UP001227268">
    <property type="component" value="Unassembled WGS sequence"/>
</dbReference>
<proteinExistence type="predicted"/>
<keyword evidence="2" id="KW-1185">Reference proteome</keyword>
<evidence type="ECO:0000313" key="1">
    <source>
        <dbReference type="EMBL" id="KAJ9091465.1"/>
    </source>
</evidence>
<protein>
    <submittedName>
        <fullName evidence="1">Uncharacterized protein</fullName>
    </submittedName>
</protein>
<dbReference type="EMBL" id="JASBWT010000052">
    <property type="protein sequence ID" value="KAJ9091465.1"/>
    <property type="molecule type" value="Genomic_DNA"/>
</dbReference>
<name>A0ACC2UWK5_9TREE</name>
<evidence type="ECO:0000313" key="2">
    <source>
        <dbReference type="Proteomes" id="UP001227268"/>
    </source>
</evidence>
<comment type="caution">
    <text evidence="1">The sequence shown here is derived from an EMBL/GenBank/DDBJ whole genome shotgun (WGS) entry which is preliminary data.</text>
</comment>
<gene>
    <name evidence="1" type="ORF">QFC21_007200</name>
</gene>